<proteinExistence type="predicted"/>
<feature type="region of interest" description="Disordered" evidence="1">
    <location>
        <begin position="135"/>
        <end position="289"/>
    </location>
</feature>
<reference evidence="2 3" key="1">
    <citation type="submission" date="2018-04" db="EMBL/GenBank/DDBJ databases">
        <authorList>
            <person name="Zhang X."/>
            <person name="Yuan J."/>
            <person name="Li F."/>
            <person name="Xiang J."/>
        </authorList>
    </citation>
    <scope>NUCLEOTIDE SEQUENCE [LARGE SCALE GENOMIC DNA]</scope>
    <source>
        <tissue evidence="2">Muscle</tissue>
    </source>
</reference>
<sequence>MNFTQNWCESQASFLRTSFLRIFVRIFSCEYLHTNAFPGVPSPDGGGGWASHYGRRARNGRPPPPAFSYAKSFHFRTFRIVIQGRQPQRSRRPPTAASFPAFQLVYRLPTLASPEINPRSASVQVLVRNTDVYMTANKQNQQPSQRAGNARCHRRERDLLRRRDARSPRLISSSGRKRGISEVSGNRPGGTAREPTLRHPPPRDAAAFSHPARRRRRRPSPAGLPHLRRRPSRPPAAGLLPPLAAGLLPPFSHPPPPAFSHPPPPAFSHPPPPPPAFSTLRAGLLPPPAAGLPTLRAGLLHLRRRPSPHPRRRLLPPSARRPFSRPPPPAFPPSAAPSPPGLLRPTPPPPAFSHLRRPLRVHHGGRRQVHRRLLRYSEGRRRHQAAAVTR</sequence>
<dbReference type="AlphaFoldDB" id="A0A423TCB7"/>
<dbReference type="Proteomes" id="UP000283509">
    <property type="component" value="Unassembled WGS sequence"/>
</dbReference>
<comment type="caution">
    <text evidence="2">The sequence shown here is derived from an EMBL/GenBank/DDBJ whole genome shotgun (WGS) entry which is preliminary data.</text>
</comment>
<feature type="compositionally biased region" description="Pro residues" evidence="1">
    <location>
        <begin position="324"/>
        <end position="351"/>
    </location>
</feature>
<feature type="compositionally biased region" description="Pro residues" evidence="1">
    <location>
        <begin position="251"/>
        <end position="276"/>
    </location>
</feature>
<evidence type="ECO:0000313" key="2">
    <source>
        <dbReference type="EMBL" id="ROT74037.1"/>
    </source>
</evidence>
<protein>
    <submittedName>
        <fullName evidence="2">Uncharacterized protein</fullName>
    </submittedName>
</protein>
<feature type="compositionally biased region" description="Low complexity" evidence="1">
    <location>
        <begin position="235"/>
        <end position="250"/>
    </location>
</feature>
<name>A0A423TCB7_PENVA</name>
<gene>
    <name evidence="2" type="ORF">C7M84_007490</name>
</gene>
<organism evidence="2 3">
    <name type="scientific">Penaeus vannamei</name>
    <name type="common">Whiteleg shrimp</name>
    <name type="synonym">Litopenaeus vannamei</name>
    <dbReference type="NCBI Taxonomy" id="6689"/>
    <lineage>
        <taxon>Eukaryota</taxon>
        <taxon>Metazoa</taxon>
        <taxon>Ecdysozoa</taxon>
        <taxon>Arthropoda</taxon>
        <taxon>Crustacea</taxon>
        <taxon>Multicrustacea</taxon>
        <taxon>Malacostraca</taxon>
        <taxon>Eumalacostraca</taxon>
        <taxon>Eucarida</taxon>
        <taxon>Decapoda</taxon>
        <taxon>Dendrobranchiata</taxon>
        <taxon>Penaeoidea</taxon>
        <taxon>Penaeidae</taxon>
        <taxon>Penaeus</taxon>
    </lineage>
</organism>
<feature type="region of interest" description="Disordered" evidence="1">
    <location>
        <begin position="302"/>
        <end position="390"/>
    </location>
</feature>
<evidence type="ECO:0000313" key="3">
    <source>
        <dbReference type="Proteomes" id="UP000283509"/>
    </source>
</evidence>
<accession>A0A423TCB7</accession>
<keyword evidence="3" id="KW-1185">Reference proteome</keyword>
<dbReference type="PRINTS" id="PR01217">
    <property type="entry name" value="PRICHEXTENSN"/>
</dbReference>
<feature type="compositionally biased region" description="Basic and acidic residues" evidence="1">
    <location>
        <begin position="155"/>
        <end position="167"/>
    </location>
</feature>
<evidence type="ECO:0000256" key="1">
    <source>
        <dbReference type="SAM" id="MobiDB-lite"/>
    </source>
</evidence>
<feature type="compositionally biased region" description="Polar residues" evidence="1">
    <location>
        <begin position="136"/>
        <end position="147"/>
    </location>
</feature>
<feature type="compositionally biased region" description="Basic residues" evidence="1">
    <location>
        <begin position="302"/>
        <end position="314"/>
    </location>
</feature>
<dbReference type="EMBL" id="QCYY01001950">
    <property type="protein sequence ID" value="ROT74037.1"/>
    <property type="molecule type" value="Genomic_DNA"/>
</dbReference>
<feature type="compositionally biased region" description="Basic residues" evidence="1">
    <location>
        <begin position="354"/>
        <end position="384"/>
    </location>
</feature>
<reference evidence="2 3" key="2">
    <citation type="submission" date="2019-01" db="EMBL/GenBank/DDBJ databases">
        <title>The decoding of complex shrimp genome reveals the adaptation for benthos swimmer, frequently molting mechanism and breeding impact on genome.</title>
        <authorList>
            <person name="Sun Y."/>
            <person name="Gao Y."/>
            <person name="Yu Y."/>
        </authorList>
    </citation>
    <scope>NUCLEOTIDE SEQUENCE [LARGE SCALE GENOMIC DNA]</scope>
    <source>
        <tissue evidence="2">Muscle</tissue>
    </source>
</reference>